<reference evidence="1" key="1">
    <citation type="journal article" date="2020" name="Stud. Mycol.">
        <title>101 Dothideomycetes genomes: a test case for predicting lifestyles and emergence of pathogens.</title>
        <authorList>
            <person name="Haridas S."/>
            <person name="Albert R."/>
            <person name="Binder M."/>
            <person name="Bloem J."/>
            <person name="Labutti K."/>
            <person name="Salamov A."/>
            <person name="Andreopoulos B."/>
            <person name="Baker S."/>
            <person name="Barry K."/>
            <person name="Bills G."/>
            <person name="Bluhm B."/>
            <person name="Cannon C."/>
            <person name="Castanera R."/>
            <person name="Culley D."/>
            <person name="Daum C."/>
            <person name="Ezra D."/>
            <person name="Gonzalez J."/>
            <person name="Henrissat B."/>
            <person name="Kuo A."/>
            <person name="Liang C."/>
            <person name="Lipzen A."/>
            <person name="Lutzoni F."/>
            <person name="Magnuson J."/>
            <person name="Mondo S."/>
            <person name="Nolan M."/>
            <person name="Ohm R."/>
            <person name="Pangilinan J."/>
            <person name="Park H.-J."/>
            <person name="Ramirez L."/>
            <person name="Alfaro M."/>
            <person name="Sun H."/>
            <person name="Tritt A."/>
            <person name="Yoshinaga Y."/>
            <person name="Zwiers L.-H."/>
            <person name="Turgeon B."/>
            <person name="Goodwin S."/>
            <person name="Spatafora J."/>
            <person name="Crous P."/>
            <person name="Grigoriev I."/>
        </authorList>
    </citation>
    <scope>NUCLEOTIDE SEQUENCE</scope>
    <source>
        <strain evidence="1">HMLAC05119</strain>
    </source>
</reference>
<dbReference type="Proteomes" id="UP000800096">
    <property type="component" value="Unassembled WGS sequence"/>
</dbReference>
<dbReference type="Gene3D" id="3.80.10.10">
    <property type="entry name" value="Ribonuclease Inhibitor"/>
    <property type="match status" value="1"/>
</dbReference>
<dbReference type="AlphaFoldDB" id="A0A6A5QTF0"/>
<dbReference type="PANTHER" id="PTHR42057">
    <property type="entry name" value="F-BOX DOMAIN PROTEIN (AFU_ORTHOLOGUE AFUA_4G00200)"/>
    <property type="match status" value="1"/>
</dbReference>
<dbReference type="InterPro" id="IPR032675">
    <property type="entry name" value="LRR_dom_sf"/>
</dbReference>
<name>A0A6A5QTF0_AMPQU</name>
<proteinExistence type="predicted"/>
<evidence type="ECO:0000313" key="1">
    <source>
        <dbReference type="EMBL" id="KAF1919061.1"/>
    </source>
</evidence>
<dbReference type="PANTHER" id="PTHR42057:SF2">
    <property type="entry name" value="F-BOX DOMAIN PROTEIN (AFU_ORTHOLOGUE AFUA_4G00200)-RELATED"/>
    <property type="match status" value="1"/>
</dbReference>
<dbReference type="SUPFAM" id="SSF52047">
    <property type="entry name" value="RNI-like"/>
    <property type="match status" value="1"/>
</dbReference>
<protein>
    <submittedName>
        <fullName evidence="1">Uncharacterized protein</fullName>
    </submittedName>
</protein>
<accession>A0A6A5QTF0</accession>
<gene>
    <name evidence="1" type="ORF">BDU57DRAFT_416835</name>
</gene>
<feature type="non-terminal residue" evidence="1">
    <location>
        <position position="1"/>
    </location>
</feature>
<organism evidence="1 2">
    <name type="scientific">Ampelomyces quisqualis</name>
    <name type="common">Powdery mildew agent</name>
    <dbReference type="NCBI Taxonomy" id="50730"/>
    <lineage>
        <taxon>Eukaryota</taxon>
        <taxon>Fungi</taxon>
        <taxon>Dikarya</taxon>
        <taxon>Ascomycota</taxon>
        <taxon>Pezizomycotina</taxon>
        <taxon>Dothideomycetes</taxon>
        <taxon>Pleosporomycetidae</taxon>
        <taxon>Pleosporales</taxon>
        <taxon>Pleosporineae</taxon>
        <taxon>Phaeosphaeriaceae</taxon>
        <taxon>Ampelomyces</taxon>
    </lineage>
</organism>
<feature type="non-terminal residue" evidence="1">
    <location>
        <position position="168"/>
    </location>
</feature>
<keyword evidence="2" id="KW-1185">Reference proteome</keyword>
<sequence>ESMQLRTSVLNTLFKALDHRHVNVHLLSIEHLQDRTMGVYDTTTFENIRNKLKSLHLKIAVEWNEYGPDGDMENPEKHDFFKQDLNTHWLEPLQSQLTHLSLYAGDFWGVYPRWDPRKLHFPRLKFLSIGMWSLAHTWQVEWLLSHSNSLEELNLENCPIAHALCFDN</sequence>
<dbReference type="OrthoDB" id="3140657at2759"/>
<dbReference type="EMBL" id="ML979133">
    <property type="protein sequence ID" value="KAF1919061.1"/>
    <property type="molecule type" value="Genomic_DNA"/>
</dbReference>
<evidence type="ECO:0000313" key="2">
    <source>
        <dbReference type="Proteomes" id="UP000800096"/>
    </source>
</evidence>